<dbReference type="InterPro" id="IPR028082">
    <property type="entry name" value="Peripla_BP_I"/>
</dbReference>
<dbReference type="Pfam" id="PF13377">
    <property type="entry name" value="Peripla_BP_3"/>
    <property type="match status" value="1"/>
</dbReference>
<dbReference type="InterPro" id="IPR046335">
    <property type="entry name" value="LacI/GalR-like_sensor"/>
</dbReference>
<dbReference type="SUPFAM" id="SSF53822">
    <property type="entry name" value="Periplasmic binding protein-like I"/>
    <property type="match status" value="1"/>
</dbReference>
<keyword evidence="3" id="KW-0804">Transcription</keyword>
<evidence type="ECO:0000256" key="1">
    <source>
        <dbReference type="ARBA" id="ARBA00023015"/>
    </source>
</evidence>
<gene>
    <name evidence="5" type="primary">degA</name>
    <name evidence="5" type="ORF">BACCIP111883_03758</name>
</gene>
<dbReference type="SMART" id="SM00354">
    <property type="entry name" value="HTH_LACI"/>
    <property type="match status" value="1"/>
</dbReference>
<proteinExistence type="predicted"/>
<protein>
    <submittedName>
        <fullName evidence="5">HTH-type transcriptional regulator DegA</fullName>
    </submittedName>
</protein>
<dbReference type="Pfam" id="PF00356">
    <property type="entry name" value="LacI"/>
    <property type="match status" value="1"/>
</dbReference>
<dbReference type="EMBL" id="CAKJTJ010000031">
    <property type="protein sequence ID" value="CAG9622963.1"/>
    <property type="molecule type" value="Genomic_DNA"/>
</dbReference>
<keyword evidence="6" id="KW-1185">Reference proteome</keyword>
<dbReference type="Proteomes" id="UP000789833">
    <property type="component" value="Unassembled WGS sequence"/>
</dbReference>
<dbReference type="PANTHER" id="PTHR30146">
    <property type="entry name" value="LACI-RELATED TRANSCRIPTIONAL REPRESSOR"/>
    <property type="match status" value="1"/>
</dbReference>
<comment type="caution">
    <text evidence="5">The sequence shown here is derived from an EMBL/GenBank/DDBJ whole genome shotgun (WGS) entry which is preliminary data.</text>
</comment>
<evidence type="ECO:0000256" key="2">
    <source>
        <dbReference type="ARBA" id="ARBA00023125"/>
    </source>
</evidence>
<dbReference type="CDD" id="cd01392">
    <property type="entry name" value="HTH_LacI"/>
    <property type="match status" value="1"/>
</dbReference>
<keyword evidence="1" id="KW-0805">Transcription regulation</keyword>
<dbReference type="InterPro" id="IPR000843">
    <property type="entry name" value="HTH_LacI"/>
</dbReference>
<dbReference type="PROSITE" id="PS50932">
    <property type="entry name" value="HTH_LACI_2"/>
    <property type="match status" value="1"/>
</dbReference>
<sequence length="347" mass="39306">MLINLFKVARLVATIEDVARLAGLSRTTVSRVINNHPYVSEKKRLLVSTAMSELGYVPNSSARSLRSQKTEMIALLIPRVMNPFFSELIERMEMAAAENGYQLIICQTKYSKKKELDYLNLLKTRQVDGIILSSIQNDWSIIQPFLEYGPIVLCNEFEEEAEVPSVRLDQTYGGYIATKHLLNIGHRQIAYCTGGHKSSVAKGRETGFRKALTEFDVDVNESFLFSDAFTIEDGRRIFQVIQKLNERPTAIFTGGDEVAAGIISEAKRSGWSVPEDLAVVGFDNQAITELVEPTITTVNQPIEEMARKTFQVMIEKVKSKRYRQKEIYEYDLELIVRESTVKQGVYV</sequence>
<dbReference type="CDD" id="cd06286">
    <property type="entry name" value="PBP1_CcpB-like"/>
    <property type="match status" value="1"/>
</dbReference>
<feature type="domain" description="HTH lacI-type" evidence="4">
    <location>
        <begin position="13"/>
        <end position="67"/>
    </location>
</feature>
<reference evidence="5 6" key="1">
    <citation type="submission" date="2021-10" db="EMBL/GenBank/DDBJ databases">
        <authorList>
            <person name="Criscuolo A."/>
        </authorList>
    </citation>
    <scope>NUCLEOTIDE SEQUENCE [LARGE SCALE GENOMIC DNA]</scope>
    <source>
        <strain evidence="6">CIP 111883</strain>
    </source>
</reference>
<dbReference type="PANTHER" id="PTHR30146:SF136">
    <property type="entry name" value="NTD BIOSYNTHESIS OPERON REGULATOR NTDR"/>
    <property type="match status" value="1"/>
</dbReference>
<evidence type="ECO:0000313" key="6">
    <source>
        <dbReference type="Proteomes" id="UP000789833"/>
    </source>
</evidence>
<organism evidence="5 6">
    <name type="scientific">Sutcliffiella rhizosphaerae</name>
    <dbReference type="NCBI Taxonomy" id="2880967"/>
    <lineage>
        <taxon>Bacteria</taxon>
        <taxon>Bacillati</taxon>
        <taxon>Bacillota</taxon>
        <taxon>Bacilli</taxon>
        <taxon>Bacillales</taxon>
        <taxon>Bacillaceae</taxon>
        <taxon>Sutcliffiella</taxon>
    </lineage>
</organism>
<evidence type="ECO:0000259" key="4">
    <source>
        <dbReference type="PROSITE" id="PS50932"/>
    </source>
</evidence>
<accession>A0ABN8ACJ3</accession>
<dbReference type="SUPFAM" id="SSF47413">
    <property type="entry name" value="lambda repressor-like DNA-binding domains"/>
    <property type="match status" value="1"/>
</dbReference>
<evidence type="ECO:0000256" key="3">
    <source>
        <dbReference type="ARBA" id="ARBA00023163"/>
    </source>
</evidence>
<dbReference type="InterPro" id="IPR010982">
    <property type="entry name" value="Lambda_DNA-bd_dom_sf"/>
</dbReference>
<dbReference type="Gene3D" id="1.10.260.40">
    <property type="entry name" value="lambda repressor-like DNA-binding domains"/>
    <property type="match status" value="1"/>
</dbReference>
<dbReference type="PRINTS" id="PR00036">
    <property type="entry name" value="HTHLACI"/>
</dbReference>
<keyword evidence="2" id="KW-0238">DNA-binding</keyword>
<evidence type="ECO:0000313" key="5">
    <source>
        <dbReference type="EMBL" id="CAG9622963.1"/>
    </source>
</evidence>
<name>A0ABN8ACJ3_9BACI</name>
<dbReference type="Gene3D" id="3.40.50.2300">
    <property type="match status" value="2"/>
</dbReference>